<name>A0ABV0BM97_9HYPH</name>
<comment type="caution">
    <text evidence="2">The sequence shown here is derived from an EMBL/GenBank/DDBJ whole genome shotgun (WGS) entry which is preliminary data.</text>
</comment>
<accession>A0ABV0BM97</accession>
<dbReference type="EMBL" id="JBBYXI010000011">
    <property type="protein sequence ID" value="MEN3931795.1"/>
    <property type="molecule type" value="Genomic_DNA"/>
</dbReference>
<evidence type="ECO:0000256" key="1">
    <source>
        <dbReference type="SAM" id="MobiDB-lite"/>
    </source>
</evidence>
<reference evidence="2 3" key="1">
    <citation type="submission" date="2024-04" db="EMBL/GenBank/DDBJ databases">
        <title>A novel species isolated from cricket.</title>
        <authorList>
            <person name="Wang H.-C."/>
        </authorList>
    </citation>
    <scope>NUCLEOTIDE SEQUENCE [LARGE SCALE GENOMIC DNA]</scope>
    <source>
        <strain evidence="2 3">WL0021</strain>
    </source>
</reference>
<gene>
    <name evidence="2" type="ORF">WJT86_12105</name>
</gene>
<dbReference type="Pfam" id="PF13332">
    <property type="entry name" value="Fil_haemagg_2"/>
    <property type="match status" value="4"/>
</dbReference>
<dbReference type="InterPro" id="IPR025157">
    <property type="entry name" value="Hemagglutinin_rpt"/>
</dbReference>
<proteinExistence type="predicted"/>
<dbReference type="Proteomes" id="UP001418637">
    <property type="component" value="Unassembled WGS sequence"/>
</dbReference>
<protein>
    <submittedName>
        <fullName evidence="2">Hemagglutinin repeat-containing protein</fullName>
    </submittedName>
</protein>
<evidence type="ECO:0000313" key="2">
    <source>
        <dbReference type="EMBL" id="MEN3931795.1"/>
    </source>
</evidence>
<sequence>SIVTQALINDGALQTTGDLDITATSYAAGAGSKAAGENLKLFLGQGGLNNAGELLANDTLIITAGGLTNQATGRLGATDVVLKLTADLNNAGKVEANNILTIQAATLNNTGGISAYEISRQENGNLAAGLILSGGLNNAGTIRVTNNLLTTAASLWNGSGAQIQAAALSAIVGGDIYNSGILLSDSILILSAANLTNAGTSASTATISGKDLQITLANHLNNAGYSIVQGLQSARVTASTANLDLFHANGVDQGVFNYGKDLALTLYNQGLTIDVGQSLIVDGSLALTLGQDVTVNGVLAARNDLFLKTDGSLTVGIDNIYLPGGGEIFTMGNMELITGGNLTNTASTIQSMGDMVLNVGGTLTNKRTDQLVKFEVMFNPSRVIEKAAGQHTASKYNEYWVSYTETSNAAQIMSGGNLVITTDALINDASIILASKSALIKANSIQNLSRETGIYRTVEKIEGDGDEDPSPYFGWLNDGQFMNIEAGQLEYKETTGLIYAGATLKLDVPNGSTISTGNLDGSTVIIDSSTLINGITDPNRPTAPSRLPDPVIDLSNYFTGPSTGGVGGLGAGNRVTIGNVTYLNASPFAGAEDTKRGPIWILEQVGDIRDGVKIFADPTNEQRMLNQALLDQTGSLILDPRYRTPEEQQEALWQGTVDFLKANPDIKLGDELTAEQRANLSEPILWYVTQNINGEDVLVPQLVLPTNRLEEWRKSNGGVITADNLYITGDNIYNSGAMLAESMLSIDAGTFTNERRVVTAADTATHLVQYLQDGGFIAGDIVQIRTSGDLANIGGTIIAGDGLYLAAGGDLILTASVTSYHGQDDSKKSSMDMSSTTYHGGTLYSGSDMSLYAANDIRVEASNVIALGDASLLAGNEITITSLENTGSDERSGKSGNVLKKKSWSSSDSYTQNVSSTIVAGGDLTVAAAGNVNIHASDLIAGEDIRLAAGAGENGKAGANVNITAGQDSENHGYSQTKSSLFGGGSGWADIWHKKTTTDTVGTITNVGSNISAGGNVIITANNDINIQGSTISAGDTAMLNAGNNINITPGADGYTASHKKLEQGVGIGGSANSTEAKVQVGYHSNKTEVTMDSSYVVSSVIQGGNGVVMNAGNDINIQAGVIRSPGDISLTAGHDINTTVAYDMVTTTSKQDEKFIGVTAKGTANILNVINSLKQATETFKSGHGGAAYEAIGMVSGVLKATDAIKAASGGLAGVSASLTIGGEGKKSSLHEELALAHGTTLDAGGNLTLNAGNNIHLIGTDARAGNTLNLVAGNDIIIESAQSYNSGGYKSQQWNAGIGIGASMGAGGAGAGLHIEAGFGQSESENWGIQQENSYLSAGNSINIKSGNDTTIAGAVISAPDISLDVGNNLTVQSRQDTGHAEGSSMNMGGSVTIGFGASASGGGASFGFGNSDSDVAWVTEQTGIYAGDKLDIKVGNHTQLDGSVLNSETGNLTLDTGTLGFTTIKDYDKGDAFDMSVGVHAYDGPNPNKSGERVSGAGTSVGGSIEGHDREQDTNATVGEGTIIIRNQDQQVQDVATLNRDLDKAQVITKDESWGTQFYASDTSVAEALNGFQGIPQDLQNMVDNTAKGINVIGKTLEEAIDAISSDIEKKGLVKKEEVEQARDIAKKAAKDPKVLEELKGCGASQQGWNYKNLIKDLFVTTAHAQGAITADGICSNPSSVTDLAKALLKGGSVAISTGTVVAVAGGALLVLIPTPAGSVDTQEYRDLDGNTIKLTSDRPAGRVDVIVTDIHGSEVTIYARTRLDGTYELEGYTPAGSGDLPNTYITDDQRQLVIQAMKNAGYSVYVPDKNDYIYLSEKNKDGTPGNNQAQNKQFRDIVTKLALSKAQARLLHEEITGQNYGYQEILQIGREMFGKK</sequence>
<keyword evidence="3" id="KW-1185">Reference proteome</keyword>
<feature type="non-terminal residue" evidence="2">
    <location>
        <position position="1"/>
    </location>
</feature>
<dbReference type="InterPro" id="IPR010069">
    <property type="entry name" value="CdiA_FHA1_rpt"/>
</dbReference>
<organism evidence="2 3">
    <name type="scientific">Hohaiivirga grylli</name>
    <dbReference type="NCBI Taxonomy" id="3133970"/>
    <lineage>
        <taxon>Bacteria</taxon>
        <taxon>Pseudomonadati</taxon>
        <taxon>Pseudomonadota</taxon>
        <taxon>Alphaproteobacteria</taxon>
        <taxon>Hyphomicrobiales</taxon>
        <taxon>Methylobacteriaceae</taxon>
        <taxon>Hohaiivirga</taxon>
    </lineage>
</organism>
<dbReference type="NCBIfam" id="TIGR01731">
    <property type="entry name" value="fil_hemag_20aa"/>
    <property type="match status" value="8"/>
</dbReference>
<evidence type="ECO:0000313" key="3">
    <source>
        <dbReference type="Proteomes" id="UP001418637"/>
    </source>
</evidence>
<dbReference type="RefSeq" id="WP_346337843.1">
    <property type="nucleotide sequence ID" value="NZ_JBBYXI010000011.1"/>
</dbReference>
<feature type="region of interest" description="Disordered" evidence="1">
    <location>
        <begin position="1487"/>
        <end position="1518"/>
    </location>
</feature>